<keyword evidence="3" id="KW-1185">Reference proteome</keyword>
<feature type="transmembrane region" description="Helical" evidence="1">
    <location>
        <begin position="206"/>
        <end position="225"/>
    </location>
</feature>
<sequence>MAARGCICLVIAVSLIEIFAPRPLLGLIGGAALVAYFLLSWRRLTLISAIPITLSLVMLVLAVLRDVPLESFIHAFERACFLASLLALLGMLRVAASAAPEIERAGRYITAQPPGRRYLALNFGGHVFGMLINLGGMAILLDMAARAMGRGSAHLPPDLQRLKLRRMTLAVTRGFGLVALWSPLAFSVNSLLLSMPDLDYLDVGPVGFALSFVVAGYGWLLDRRLAPKGRNLPRGTASPDPADRGAVGLLLAHLGVLGGAVIALSSLAPVSFQQALLLVLPSYALLWMARTGWRATGGAIPATGRMIRDSLRSFGAATSELGVFASGGLLSVLVISVLPVEDIRVLTGDLGMTPVAAVWAISLTMFLSGCIGINPIISASVLGSLVSQLGIAGLATPAAALTLMGTWAAVMCFSPFITTVAYAGALIGQSPVSVGIRWNWPYSIGLLLLWNCGMSLAVHFGLL</sequence>
<name>A0A422QWD4_9RHOB</name>
<feature type="transmembrane region" description="Helical" evidence="1">
    <location>
        <begin position="358"/>
        <end position="386"/>
    </location>
</feature>
<feature type="transmembrane region" description="Helical" evidence="1">
    <location>
        <begin position="76"/>
        <end position="99"/>
    </location>
</feature>
<keyword evidence="1" id="KW-0472">Membrane</keyword>
<feature type="transmembrane region" description="Helical" evidence="1">
    <location>
        <begin position="167"/>
        <end position="186"/>
    </location>
</feature>
<protein>
    <submittedName>
        <fullName evidence="2">Uncharacterized protein</fullName>
    </submittedName>
</protein>
<feature type="transmembrane region" description="Helical" evidence="1">
    <location>
        <begin position="314"/>
        <end position="338"/>
    </location>
</feature>
<gene>
    <name evidence="2" type="ORF">A7A09_012905</name>
</gene>
<feature type="transmembrane region" description="Helical" evidence="1">
    <location>
        <begin position="7"/>
        <end position="38"/>
    </location>
</feature>
<feature type="transmembrane region" description="Helical" evidence="1">
    <location>
        <begin position="119"/>
        <end position="141"/>
    </location>
</feature>
<organism evidence="2 3">
    <name type="scientific">Paracoccus methylarcula</name>
    <dbReference type="NCBI Taxonomy" id="72022"/>
    <lineage>
        <taxon>Bacteria</taxon>
        <taxon>Pseudomonadati</taxon>
        <taxon>Pseudomonadota</taxon>
        <taxon>Alphaproteobacteria</taxon>
        <taxon>Rhodobacterales</taxon>
        <taxon>Paracoccaceae</taxon>
        <taxon>Paracoccus</taxon>
    </lineage>
</organism>
<evidence type="ECO:0000313" key="2">
    <source>
        <dbReference type="EMBL" id="RNF34275.1"/>
    </source>
</evidence>
<feature type="transmembrane region" description="Helical" evidence="1">
    <location>
        <begin position="442"/>
        <end position="462"/>
    </location>
</feature>
<dbReference type="Proteomes" id="UP000238137">
    <property type="component" value="Unassembled WGS sequence"/>
</dbReference>
<accession>A0A422QWD4</accession>
<dbReference type="AlphaFoldDB" id="A0A422QWD4"/>
<feature type="transmembrane region" description="Helical" evidence="1">
    <location>
        <begin position="246"/>
        <end position="268"/>
    </location>
</feature>
<keyword evidence="1" id="KW-1133">Transmembrane helix</keyword>
<reference evidence="2" key="1">
    <citation type="submission" date="2018-05" db="EMBL/GenBank/DDBJ databases">
        <title>Reclassification of Methylarcula marina and Methylarcula terricola as Paracoccus methylarcula sp.nov., comb.nov. and Paracoccus terricola comb.nov.</title>
        <authorList>
            <person name="Shmareva M.N."/>
            <person name="Doronina N.V."/>
            <person name="Vasilenko O.V."/>
            <person name="Tarlachkov S.V."/>
            <person name="Trotsenko Y.A."/>
        </authorList>
    </citation>
    <scope>NUCLEOTIDE SEQUENCE [LARGE SCALE GENOMIC DNA]</scope>
    <source>
        <strain evidence="2">VKM B-2159</strain>
    </source>
</reference>
<evidence type="ECO:0000313" key="3">
    <source>
        <dbReference type="Proteomes" id="UP000238137"/>
    </source>
</evidence>
<comment type="caution">
    <text evidence="2">The sequence shown here is derived from an EMBL/GenBank/DDBJ whole genome shotgun (WGS) entry which is preliminary data.</text>
</comment>
<evidence type="ECO:0000256" key="1">
    <source>
        <dbReference type="SAM" id="Phobius"/>
    </source>
</evidence>
<feature type="transmembrane region" description="Helical" evidence="1">
    <location>
        <begin position="398"/>
        <end position="422"/>
    </location>
</feature>
<keyword evidence="1" id="KW-0812">Transmembrane</keyword>
<proteinExistence type="predicted"/>
<dbReference type="EMBL" id="PXNQ02000007">
    <property type="protein sequence ID" value="RNF34275.1"/>
    <property type="molecule type" value="Genomic_DNA"/>
</dbReference>
<feature type="transmembrane region" description="Helical" evidence="1">
    <location>
        <begin position="274"/>
        <end position="293"/>
    </location>
</feature>
<feature type="transmembrane region" description="Helical" evidence="1">
    <location>
        <begin position="44"/>
        <end position="64"/>
    </location>
</feature>